<reference evidence="1 2" key="1">
    <citation type="journal article" date="2013" name="Genome Announc.">
        <title>Draft Genome Sequence of the Cellulolytic, Mesophilic, Anaerobic Bacterium Clostridium termitidis Strain CT1112 (DSM 5398).</title>
        <authorList>
            <person name="Lal S."/>
            <person name="Ramachandran U."/>
            <person name="Zhang X."/>
            <person name="Munir R."/>
            <person name="Sparling R."/>
            <person name="Levin D.B."/>
        </authorList>
    </citation>
    <scope>NUCLEOTIDE SEQUENCE [LARGE SCALE GENOMIC DNA]</scope>
    <source>
        <strain evidence="1 2">CT1112</strain>
    </source>
</reference>
<dbReference type="EMBL" id="AORV01000026">
    <property type="protein sequence ID" value="EMS72651.1"/>
    <property type="molecule type" value="Genomic_DNA"/>
</dbReference>
<sequence>MFFKPRIFLSSTLNENLSIRSKIEDFFPELELKPCYMRKI</sequence>
<organism evidence="1 2">
    <name type="scientific">Ruminiclostridium cellobioparum subsp. termitidis CT1112</name>
    <dbReference type="NCBI Taxonomy" id="1195236"/>
    <lineage>
        <taxon>Bacteria</taxon>
        <taxon>Bacillati</taxon>
        <taxon>Bacillota</taxon>
        <taxon>Clostridia</taxon>
        <taxon>Eubacteriales</taxon>
        <taxon>Oscillospiraceae</taxon>
        <taxon>Ruminiclostridium</taxon>
    </lineage>
</organism>
<name>S0FQK4_RUMCE</name>
<accession>S0FQK4</accession>
<evidence type="ECO:0000313" key="1">
    <source>
        <dbReference type="EMBL" id="EMS72651.1"/>
    </source>
</evidence>
<protein>
    <submittedName>
        <fullName evidence="1">Uncharacterized protein</fullName>
    </submittedName>
</protein>
<dbReference type="Proteomes" id="UP000014155">
    <property type="component" value="Unassembled WGS sequence"/>
</dbReference>
<evidence type="ECO:0000313" key="2">
    <source>
        <dbReference type="Proteomes" id="UP000014155"/>
    </source>
</evidence>
<dbReference type="STRING" id="1195236.CTER_1524"/>
<proteinExistence type="predicted"/>
<comment type="caution">
    <text evidence="1">The sequence shown here is derived from an EMBL/GenBank/DDBJ whole genome shotgun (WGS) entry which is preliminary data.</text>
</comment>
<gene>
    <name evidence="1" type="ORF">CTER_1524</name>
</gene>
<dbReference type="AlphaFoldDB" id="S0FQK4"/>
<keyword evidence="2" id="KW-1185">Reference proteome</keyword>